<dbReference type="EMBL" id="VLKH01000003">
    <property type="protein sequence ID" value="TWH81378.1"/>
    <property type="molecule type" value="Genomic_DNA"/>
</dbReference>
<sequence>MIKYLAIYFIIINLISFVMFYVDKQKARKDKWRIEEKTLHLTSFLGGTIGSIAAMLLFHHKTRKAGFVAITFIALLLNIFAIYGLYTRL</sequence>
<proteinExistence type="predicted"/>
<dbReference type="Pfam" id="PF06961">
    <property type="entry name" value="DUF1294"/>
    <property type="match status" value="1"/>
</dbReference>
<keyword evidence="1" id="KW-0812">Transmembrane</keyword>
<evidence type="ECO:0000256" key="1">
    <source>
        <dbReference type="SAM" id="Phobius"/>
    </source>
</evidence>
<keyword evidence="3" id="KW-1185">Reference proteome</keyword>
<dbReference type="InterPro" id="IPR012156">
    <property type="entry name" value="Cold_shock_CspA"/>
</dbReference>
<dbReference type="InterPro" id="IPR010718">
    <property type="entry name" value="DUF1294"/>
</dbReference>
<dbReference type="GO" id="GO:0003676">
    <property type="term" value="F:nucleic acid binding"/>
    <property type="evidence" value="ECO:0007669"/>
    <property type="project" value="InterPro"/>
</dbReference>
<protein>
    <submittedName>
        <fullName evidence="2">Uncharacterized membrane protein YsdA (DUF1294 family)</fullName>
    </submittedName>
</protein>
<keyword evidence="1" id="KW-1133">Transmembrane helix</keyword>
<dbReference type="OrthoDB" id="1708147at2"/>
<organism evidence="2 3">
    <name type="scientific">Sedimentibacter saalensis</name>
    <dbReference type="NCBI Taxonomy" id="130788"/>
    <lineage>
        <taxon>Bacteria</taxon>
        <taxon>Bacillati</taxon>
        <taxon>Bacillota</taxon>
        <taxon>Tissierellia</taxon>
        <taxon>Sedimentibacter</taxon>
    </lineage>
</organism>
<dbReference type="RefSeq" id="WP_145081069.1">
    <property type="nucleotide sequence ID" value="NZ_DAMBUX010000013.1"/>
</dbReference>
<gene>
    <name evidence="2" type="ORF">LY60_01122</name>
</gene>
<keyword evidence="1" id="KW-0472">Membrane</keyword>
<comment type="caution">
    <text evidence="2">The sequence shown here is derived from an EMBL/GenBank/DDBJ whole genome shotgun (WGS) entry which is preliminary data.</text>
</comment>
<dbReference type="Proteomes" id="UP000315343">
    <property type="component" value="Unassembled WGS sequence"/>
</dbReference>
<name>A0A562JE29_9FIRM</name>
<feature type="transmembrane region" description="Helical" evidence="1">
    <location>
        <begin position="38"/>
        <end position="59"/>
    </location>
</feature>
<dbReference type="PIRSF" id="PIRSF002599">
    <property type="entry name" value="Cold_shock_A"/>
    <property type="match status" value="1"/>
</dbReference>
<evidence type="ECO:0000313" key="3">
    <source>
        <dbReference type="Proteomes" id="UP000315343"/>
    </source>
</evidence>
<evidence type="ECO:0000313" key="2">
    <source>
        <dbReference type="EMBL" id="TWH81378.1"/>
    </source>
</evidence>
<reference evidence="2 3" key="1">
    <citation type="submission" date="2019-07" db="EMBL/GenBank/DDBJ databases">
        <title>Genomic Encyclopedia of Type Strains, Phase I: the one thousand microbial genomes (KMG-I) project.</title>
        <authorList>
            <person name="Kyrpides N."/>
        </authorList>
    </citation>
    <scope>NUCLEOTIDE SEQUENCE [LARGE SCALE GENOMIC DNA]</scope>
    <source>
        <strain evidence="2 3">DSM 13558</strain>
    </source>
</reference>
<feature type="transmembrane region" description="Helical" evidence="1">
    <location>
        <begin position="6"/>
        <end position="22"/>
    </location>
</feature>
<feature type="transmembrane region" description="Helical" evidence="1">
    <location>
        <begin position="65"/>
        <end position="86"/>
    </location>
</feature>
<dbReference type="AlphaFoldDB" id="A0A562JE29"/>
<accession>A0A562JE29</accession>